<evidence type="ECO:0000313" key="3">
    <source>
        <dbReference type="WBParaSite" id="ECPE_0001843301-mRNA-1"/>
    </source>
</evidence>
<name>A0A183BGP8_9TREM</name>
<dbReference type="EMBL" id="UZAN01077970">
    <property type="protein sequence ID" value="VDP96240.1"/>
    <property type="molecule type" value="Genomic_DNA"/>
</dbReference>
<reference evidence="1 2" key="2">
    <citation type="submission" date="2018-11" db="EMBL/GenBank/DDBJ databases">
        <authorList>
            <consortium name="Pathogen Informatics"/>
        </authorList>
    </citation>
    <scope>NUCLEOTIDE SEQUENCE [LARGE SCALE GENOMIC DNA]</scope>
    <source>
        <strain evidence="1 2">Egypt</strain>
    </source>
</reference>
<proteinExistence type="predicted"/>
<dbReference type="OrthoDB" id="6275512at2759"/>
<accession>A0A183BGP8</accession>
<dbReference type="InterPro" id="IPR036691">
    <property type="entry name" value="Endo/exonu/phosph_ase_sf"/>
</dbReference>
<keyword evidence="2" id="KW-1185">Reference proteome</keyword>
<dbReference type="Proteomes" id="UP000272942">
    <property type="component" value="Unassembled WGS sequence"/>
</dbReference>
<evidence type="ECO:0000313" key="2">
    <source>
        <dbReference type="Proteomes" id="UP000272942"/>
    </source>
</evidence>
<reference evidence="3" key="1">
    <citation type="submission" date="2016-06" db="UniProtKB">
        <authorList>
            <consortium name="WormBaseParasite"/>
        </authorList>
    </citation>
    <scope>IDENTIFICATION</scope>
</reference>
<dbReference type="WBParaSite" id="ECPE_0001843301-mRNA-1">
    <property type="protein sequence ID" value="ECPE_0001843301-mRNA-1"/>
    <property type="gene ID" value="ECPE_0001843301"/>
</dbReference>
<organism evidence="3">
    <name type="scientific">Echinostoma caproni</name>
    <dbReference type="NCBI Taxonomy" id="27848"/>
    <lineage>
        <taxon>Eukaryota</taxon>
        <taxon>Metazoa</taxon>
        <taxon>Spiralia</taxon>
        <taxon>Lophotrochozoa</taxon>
        <taxon>Platyhelminthes</taxon>
        <taxon>Trematoda</taxon>
        <taxon>Digenea</taxon>
        <taxon>Plagiorchiida</taxon>
        <taxon>Echinostomata</taxon>
        <taxon>Echinostomatoidea</taxon>
        <taxon>Echinostomatidae</taxon>
        <taxon>Echinostoma</taxon>
    </lineage>
</organism>
<dbReference type="Gene3D" id="3.60.10.10">
    <property type="entry name" value="Endonuclease/exonuclease/phosphatase"/>
    <property type="match status" value="1"/>
</dbReference>
<protein>
    <submittedName>
        <fullName evidence="3">Acetoacetate decarboxylase</fullName>
    </submittedName>
</protein>
<dbReference type="AlphaFoldDB" id="A0A183BGP8"/>
<sequence>MEHFPRGIAFTKTWLTPDVLDPEVSLPGYASFRSERAQPRMGGGVTLFIHESVPVTHLYSYEDLDGQGEALWCKTKLCYNGHTTIGVRYRPPATAPVAILDDRRRWDGDGHCLI</sequence>
<evidence type="ECO:0000313" key="1">
    <source>
        <dbReference type="EMBL" id="VDP96240.1"/>
    </source>
</evidence>
<gene>
    <name evidence="1" type="ORF">ECPE_LOCUS18383</name>
</gene>